<keyword evidence="2" id="KW-1185">Reference proteome</keyword>
<dbReference type="AlphaFoldDB" id="A0A244CUJ4"/>
<reference evidence="1 2" key="1">
    <citation type="submission" date="2017-02" db="EMBL/GenBank/DDBJ databases">
        <title>Pseudoalteromonas ulvae TC14 Genome.</title>
        <authorList>
            <person name="Molmeret M."/>
        </authorList>
    </citation>
    <scope>NUCLEOTIDE SEQUENCE [LARGE SCALE GENOMIC DNA]</scope>
    <source>
        <strain evidence="1">TC14</strain>
    </source>
</reference>
<dbReference type="RefSeq" id="WP_086742647.1">
    <property type="nucleotide sequence ID" value="NZ_MWPV01000001.1"/>
</dbReference>
<dbReference type="EMBL" id="MWPV01000001">
    <property type="protein sequence ID" value="OUL59254.1"/>
    <property type="molecule type" value="Genomic_DNA"/>
</dbReference>
<dbReference type="Proteomes" id="UP000194841">
    <property type="component" value="Unassembled WGS sequence"/>
</dbReference>
<proteinExistence type="predicted"/>
<evidence type="ECO:0000313" key="1">
    <source>
        <dbReference type="EMBL" id="OUL59254.1"/>
    </source>
</evidence>
<gene>
    <name evidence="1" type="ORF">B1199_03015</name>
</gene>
<sequence length="80" mass="8426">MQLVPGKSYLFSSAERMFQVIVPTGQEATLNIQAVGSSAAVTKKFTESDVYSAFIGHSKVTVGNASCEITVTPSNAIAEI</sequence>
<evidence type="ECO:0000313" key="2">
    <source>
        <dbReference type="Proteomes" id="UP000194841"/>
    </source>
</evidence>
<comment type="caution">
    <text evidence="1">The sequence shown here is derived from an EMBL/GenBank/DDBJ whole genome shotgun (WGS) entry which is preliminary data.</text>
</comment>
<organism evidence="1 2">
    <name type="scientific">Pseudoalteromonas ulvae</name>
    <dbReference type="NCBI Taxonomy" id="107327"/>
    <lineage>
        <taxon>Bacteria</taxon>
        <taxon>Pseudomonadati</taxon>
        <taxon>Pseudomonadota</taxon>
        <taxon>Gammaproteobacteria</taxon>
        <taxon>Alteromonadales</taxon>
        <taxon>Pseudoalteromonadaceae</taxon>
        <taxon>Pseudoalteromonas</taxon>
    </lineage>
</organism>
<name>A0A244CUJ4_PSEDV</name>
<protein>
    <submittedName>
        <fullName evidence="1">Uncharacterized protein</fullName>
    </submittedName>
</protein>
<accession>A0A244CUJ4</accession>